<evidence type="ECO:0000313" key="4">
    <source>
        <dbReference type="Proteomes" id="UP000030693"/>
    </source>
</evidence>
<dbReference type="RefSeq" id="XP_009494939.1">
    <property type="nucleotide sequence ID" value="XM_009496664.1"/>
</dbReference>
<dbReference type="InterPro" id="IPR054549">
    <property type="entry name" value="UVB_sens_RUS_dom"/>
</dbReference>
<dbReference type="eggNOG" id="KOG4249">
    <property type="taxonomic scope" value="Eukaryota"/>
</dbReference>
<organism evidence="3">
    <name type="scientific">Fonticula alba</name>
    <name type="common">Slime mold</name>
    <dbReference type="NCBI Taxonomy" id="691883"/>
    <lineage>
        <taxon>Eukaryota</taxon>
        <taxon>Rotosphaerida</taxon>
        <taxon>Fonticulaceae</taxon>
        <taxon>Fonticula</taxon>
    </lineage>
</organism>
<keyword evidence="4" id="KW-1185">Reference proteome</keyword>
<name>A0A058Z920_FONAL</name>
<protein>
    <recommendedName>
        <fullName evidence="2">Protein root UVB sensitive/RUS domain-containing protein</fullName>
    </recommendedName>
</protein>
<dbReference type="AlphaFoldDB" id="A0A058Z920"/>
<dbReference type="Pfam" id="PF04884">
    <property type="entry name" value="UVB_sens_prot"/>
    <property type="match status" value="1"/>
</dbReference>
<dbReference type="EMBL" id="KB932204">
    <property type="protein sequence ID" value="KCV70423.1"/>
    <property type="molecule type" value="Genomic_DNA"/>
</dbReference>
<sequence>MMLLAGRAVRLADIRPVAARALASLAPTPPSAPTGLPEQPVTVRQARFSGGQPAARAPCGSMAPVNVNDLPGRRALLRPDEWSARSMRTLRRLLLPEAYPQGLAPFYWEFSSWQFGHTVASAATGVLSMQALLFAMGLTGSTNAIDIPQDAVLPLAATLNWILKDGLGQLGGVIYAAVSARSFDSEPKRQRFASGGVWLPAATLLECTAPLAAPVGLFVPLAALAGAMKNVSWIATSAARAQLHRTMTATRRTALPGSHTSGGEGTADGVAQNLGDVTAKAGAQTTSAATIGTGVGVGAGAIVQWLASSFETTFALSTGQAVSAATLAVCAPLLVLSTYALFRSNACVVLDNLDEQRFRLAIGTGPANYRASNPGPRGQGLEWLVAPVPTVLGPAAVARLERFVRPGHLADRLAARVDVNPDVNQWFDDQADPADAWARCFGSGQAPCDRRYFLHLRSRPPAFGRGRVGLWLDAAAGPADVFRGYLHASLLAKALDSAGPSPTDGGAKLIAETAAVLPRWQAAFLAAGWRPPSEGAAAHLETDPTRRVHINR</sequence>
<evidence type="ECO:0000256" key="1">
    <source>
        <dbReference type="ARBA" id="ARBA00007558"/>
    </source>
</evidence>
<dbReference type="PANTHER" id="PTHR12770:SF22">
    <property type="entry name" value="PROTEIN ROOT UVB SENSITIVE 1, CHLOROPLASTIC"/>
    <property type="match status" value="1"/>
</dbReference>
<evidence type="ECO:0000259" key="2">
    <source>
        <dbReference type="Pfam" id="PF04884"/>
    </source>
</evidence>
<comment type="similarity">
    <text evidence="1">Belongs to the RUS1 family.</text>
</comment>
<dbReference type="Proteomes" id="UP000030693">
    <property type="component" value="Unassembled WGS sequence"/>
</dbReference>
<dbReference type="OrthoDB" id="364779at2759"/>
<accession>A0A058Z920</accession>
<dbReference type="InterPro" id="IPR006968">
    <property type="entry name" value="RUS_fam"/>
</dbReference>
<dbReference type="PANTHER" id="PTHR12770">
    <property type="entry name" value="RUS1 FAMILY PROTEIN C16ORF58"/>
    <property type="match status" value="1"/>
</dbReference>
<feature type="domain" description="Protein root UVB sensitive/RUS" evidence="2">
    <location>
        <begin position="85"/>
        <end position="362"/>
    </location>
</feature>
<dbReference type="GeneID" id="20527491"/>
<evidence type="ECO:0000313" key="3">
    <source>
        <dbReference type="EMBL" id="KCV70423.1"/>
    </source>
</evidence>
<proteinExistence type="inferred from homology"/>
<gene>
    <name evidence="3" type="ORF">H696_02766</name>
</gene>
<reference evidence="3" key="1">
    <citation type="submission" date="2013-04" db="EMBL/GenBank/DDBJ databases">
        <title>The Genome Sequence of Fonticula alba ATCC 38817.</title>
        <authorList>
            <consortium name="The Broad Institute Genomics Platform"/>
            <person name="Russ C."/>
            <person name="Cuomo C."/>
            <person name="Burger G."/>
            <person name="Gray M.W."/>
            <person name="Holland P.W.H."/>
            <person name="King N."/>
            <person name="Lang F.B.F."/>
            <person name="Roger A.J."/>
            <person name="Ruiz-Trillo I."/>
            <person name="Brown M."/>
            <person name="Walker B."/>
            <person name="Young S."/>
            <person name="Zeng Q."/>
            <person name="Gargeya S."/>
            <person name="Fitzgerald M."/>
            <person name="Haas B."/>
            <person name="Abouelleil A."/>
            <person name="Allen A.W."/>
            <person name="Alvarado L."/>
            <person name="Arachchi H.M."/>
            <person name="Berlin A.M."/>
            <person name="Chapman S.B."/>
            <person name="Gainer-Dewar J."/>
            <person name="Goldberg J."/>
            <person name="Griggs A."/>
            <person name="Gujja S."/>
            <person name="Hansen M."/>
            <person name="Howarth C."/>
            <person name="Imamovic A."/>
            <person name="Ireland A."/>
            <person name="Larimer J."/>
            <person name="McCowan C."/>
            <person name="Murphy C."/>
            <person name="Pearson M."/>
            <person name="Poon T.W."/>
            <person name="Priest M."/>
            <person name="Roberts A."/>
            <person name="Saif S."/>
            <person name="Shea T."/>
            <person name="Sisk P."/>
            <person name="Sykes S."/>
            <person name="Wortman J."/>
            <person name="Nusbaum C."/>
            <person name="Birren B."/>
        </authorList>
    </citation>
    <scope>NUCLEOTIDE SEQUENCE [LARGE SCALE GENOMIC DNA]</scope>
    <source>
        <strain evidence="3">ATCC 38817</strain>
    </source>
</reference>